<dbReference type="Gene3D" id="1.50.10.10">
    <property type="match status" value="1"/>
</dbReference>
<dbReference type="Proteomes" id="UP001139289">
    <property type="component" value="Unassembled WGS sequence"/>
</dbReference>
<dbReference type="SUPFAM" id="SSF48208">
    <property type="entry name" value="Six-hairpin glycosidases"/>
    <property type="match status" value="1"/>
</dbReference>
<reference evidence="3" key="1">
    <citation type="submission" date="2021-04" db="EMBL/GenBank/DDBJ databases">
        <title>Microbacterium tenobrionis sp. nov. and Microbacterium allomyrinae sp. nov., isolated from larvae of Tenobrio molitor and Allomyrina dichotoma, respectively.</title>
        <authorList>
            <person name="Lee S.D."/>
        </authorList>
    </citation>
    <scope>NUCLEOTIDE SEQUENCE</scope>
    <source>
        <strain evidence="3">YMB-B2</strain>
    </source>
</reference>
<dbReference type="EMBL" id="JAGTTM010000002">
    <property type="protein sequence ID" value="MCC2029587.1"/>
    <property type="molecule type" value="Genomic_DNA"/>
</dbReference>
<dbReference type="InterPro" id="IPR012341">
    <property type="entry name" value="6hp_glycosidase-like_sf"/>
</dbReference>
<comment type="caution">
    <text evidence="3">The sequence shown here is derived from an EMBL/GenBank/DDBJ whole genome shotgun (WGS) entry which is preliminary data.</text>
</comment>
<feature type="compositionally biased region" description="Gly residues" evidence="1">
    <location>
        <begin position="416"/>
        <end position="429"/>
    </location>
</feature>
<evidence type="ECO:0000313" key="3">
    <source>
        <dbReference type="EMBL" id="MCC2029587.1"/>
    </source>
</evidence>
<keyword evidence="4" id="KW-1185">Reference proteome</keyword>
<dbReference type="RefSeq" id="WP_227530625.1">
    <property type="nucleotide sequence ID" value="NZ_JAGTTM010000002.1"/>
</dbReference>
<dbReference type="GO" id="GO:0005975">
    <property type="term" value="P:carbohydrate metabolic process"/>
    <property type="evidence" value="ECO:0007669"/>
    <property type="project" value="InterPro"/>
</dbReference>
<protein>
    <submittedName>
        <fullName evidence="3">Uncharacterized protein</fullName>
    </submittedName>
</protein>
<feature type="region of interest" description="Disordered" evidence="1">
    <location>
        <begin position="43"/>
        <end position="64"/>
    </location>
</feature>
<dbReference type="AlphaFoldDB" id="A0A9X1LPC5"/>
<name>A0A9X1LPC5_9MICO</name>
<gene>
    <name evidence="3" type="ORF">KEC56_08660</name>
</gene>
<organism evidence="3 4">
    <name type="scientific">Microbacterium tenebrionis</name>
    <dbReference type="NCBI Taxonomy" id="2830665"/>
    <lineage>
        <taxon>Bacteria</taxon>
        <taxon>Bacillati</taxon>
        <taxon>Actinomycetota</taxon>
        <taxon>Actinomycetes</taxon>
        <taxon>Micrococcales</taxon>
        <taxon>Microbacteriaceae</taxon>
        <taxon>Microbacterium</taxon>
    </lineage>
</organism>
<keyword evidence="2" id="KW-1133">Transmembrane helix</keyword>
<feature type="region of interest" description="Disordered" evidence="1">
    <location>
        <begin position="403"/>
        <end position="448"/>
    </location>
</feature>
<feature type="compositionally biased region" description="Acidic residues" evidence="1">
    <location>
        <begin position="43"/>
        <end position="52"/>
    </location>
</feature>
<feature type="compositionally biased region" description="Low complexity" evidence="1">
    <location>
        <begin position="437"/>
        <end position="448"/>
    </location>
</feature>
<keyword evidence="2" id="KW-0812">Transmembrane</keyword>
<feature type="transmembrane region" description="Helical" evidence="2">
    <location>
        <begin position="458"/>
        <end position="478"/>
    </location>
</feature>
<dbReference type="InterPro" id="IPR008928">
    <property type="entry name" value="6-hairpin_glycosidase_sf"/>
</dbReference>
<evidence type="ECO:0000256" key="1">
    <source>
        <dbReference type="SAM" id="MobiDB-lite"/>
    </source>
</evidence>
<keyword evidence="2" id="KW-0472">Membrane</keyword>
<accession>A0A9X1LPC5</accession>
<evidence type="ECO:0000256" key="2">
    <source>
        <dbReference type="SAM" id="Phobius"/>
    </source>
</evidence>
<evidence type="ECO:0000313" key="4">
    <source>
        <dbReference type="Proteomes" id="UP001139289"/>
    </source>
</evidence>
<proteinExistence type="predicted"/>
<sequence>MNGTPGTRNVASWDSLLGMQQLAYVDPENAWASFQGMMALVEDGPDATEPSDAEYGTRGELGGESLPSRKAQTAWVLYSVTGDREKLASIYDDLALHVNWERYNMRWVLGENNHFDERDSEFVASLAYDLTFAAKIADELGRVADVARYESVIAEISESYSDWFFPSAADGTGRTWDTVQKVYLDASRAEVPFGNDTEGEPFRNENGQWVRAGFSFYTSTAFVMDELDEESMVAVMDRFLDDYDENAQLAGLGDFAVKAPDLQLIAYGLLDMAPIEGSDEAQLRDRATVLINTIIRDMVRSGWFAEVYYASGDPGDAVGARGVRPSLFGISNYIDFVLMANGVRTDEGDPTFVRLEGATGGVSGLTHLGEPLDVDIDGDTIAFAGAAAAEGCDAISTAPGQTVTWAKDCPDPGHPGDPGGPGDSGGSGDSGVVTDPSADGSSGSGAGSLATTGADGSAVVPLLLVFVLVAVAGCVLVGRGRRGAGHSSTSARS</sequence>